<evidence type="ECO:0000313" key="2">
    <source>
        <dbReference type="EMBL" id="CDM37497.1"/>
    </source>
</evidence>
<protein>
    <submittedName>
        <fullName evidence="2">Uncharacterized protein</fullName>
    </submittedName>
</protein>
<organism evidence="2 3">
    <name type="scientific">Penicillium roqueforti (strain FM164)</name>
    <dbReference type="NCBI Taxonomy" id="1365484"/>
    <lineage>
        <taxon>Eukaryota</taxon>
        <taxon>Fungi</taxon>
        <taxon>Dikarya</taxon>
        <taxon>Ascomycota</taxon>
        <taxon>Pezizomycotina</taxon>
        <taxon>Eurotiomycetes</taxon>
        <taxon>Eurotiomycetidae</taxon>
        <taxon>Eurotiales</taxon>
        <taxon>Aspergillaceae</taxon>
        <taxon>Penicillium</taxon>
    </lineage>
</organism>
<feature type="transmembrane region" description="Helical" evidence="1">
    <location>
        <begin position="29"/>
        <end position="50"/>
    </location>
</feature>
<dbReference type="EMBL" id="HG792020">
    <property type="protein sequence ID" value="CDM37497.1"/>
    <property type="molecule type" value="Genomic_DNA"/>
</dbReference>
<proteinExistence type="predicted"/>
<accession>W6R6N9</accession>
<name>W6R6N9_PENRF</name>
<evidence type="ECO:0000313" key="3">
    <source>
        <dbReference type="Proteomes" id="UP000030686"/>
    </source>
</evidence>
<gene>
    <name evidence="2" type="ORF">PROQFM164_S06g000459</name>
</gene>
<keyword evidence="3" id="KW-1185">Reference proteome</keyword>
<dbReference type="AlphaFoldDB" id="W6R6N9"/>
<dbReference type="Proteomes" id="UP000030686">
    <property type="component" value="Unassembled WGS sequence"/>
</dbReference>
<keyword evidence="1" id="KW-0472">Membrane</keyword>
<keyword evidence="1" id="KW-1133">Transmembrane helix</keyword>
<reference evidence="2" key="1">
    <citation type="journal article" date="2014" name="Nat. Commun.">
        <title>Multiple recent horizontal transfers of a large genomic region in cheese making fungi.</title>
        <authorList>
            <person name="Cheeseman K."/>
            <person name="Ropars J."/>
            <person name="Renault P."/>
            <person name="Dupont J."/>
            <person name="Gouzy J."/>
            <person name="Branca A."/>
            <person name="Abraham A.L."/>
            <person name="Ceppi M."/>
            <person name="Conseiller E."/>
            <person name="Debuchy R."/>
            <person name="Malagnac F."/>
            <person name="Goarin A."/>
            <person name="Silar P."/>
            <person name="Lacoste S."/>
            <person name="Sallet E."/>
            <person name="Bensimon A."/>
            <person name="Giraud T."/>
            <person name="Brygoo Y."/>
        </authorList>
    </citation>
    <scope>NUCLEOTIDE SEQUENCE [LARGE SCALE GENOMIC DNA]</scope>
    <source>
        <strain evidence="2">FM164</strain>
    </source>
</reference>
<evidence type="ECO:0000256" key="1">
    <source>
        <dbReference type="SAM" id="Phobius"/>
    </source>
</evidence>
<keyword evidence="1" id="KW-0812">Transmembrane</keyword>
<sequence length="51" mass="5704">MSSERSRGIIWGELPVMELCLKVSGAADVLFLLLDIIFYSCASFAGYFHVF</sequence>